<feature type="compositionally biased region" description="Basic and acidic residues" evidence="8">
    <location>
        <begin position="139"/>
        <end position="167"/>
    </location>
</feature>
<keyword evidence="4" id="KW-0233">DNA recombination</keyword>
<feature type="compositionally biased region" description="Basic and acidic residues" evidence="8">
    <location>
        <begin position="91"/>
        <end position="105"/>
    </location>
</feature>
<evidence type="ECO:0000256" key="7">
    <source>
        <dbReference type="ARBA" id="ARBA00029496"/>
    </source>
</evidence>
<feature type="compositionally biased region" description="Polar residues" evidence="8">
    <location>
        <begin position="204"/>
        <end position="232"/>
    </location>
</feature>
<evidence type="ECO:0000256" key="8">
    <source>
        <dbReference type="SAM" id="MobiDB-lite"/>
    </source>
</evidence>
<feature type="compositionally biased region" description="Low complexity" evidence="8">
    <location>
        <begin position="849"/>
        <end position="859"/>
    </location>
</feature>
<sequence>MAASAIVLSSSSPVRGDFVITPTSAQHPTAYDSNSSPSLPSVAAILRGELTKKAPTLRSGSHAAQIPESAPTGFNSTSTLLKKGQLSLEDAAAHDDPPRGDERKTGSRTKATKAELQTQDAPKAERKSRKTKSATVPDIEARPKRSKRSQDRQHVDQVDIQGPEDRFVGHGVLTSSELATGGSVLRVTSSGLRHVHDYSIHDIPTTQSITKGQKQEDATNNTNEPGTESSVQRRSKSKAKRKATPKDGDDHPVESHTKRIKVARESSNKMHKSKRDEVANSTDTSKETLDEGKKPFIQVKKTGTISQHFDKTCAETRPIENSKAAQKERTASEPLELDAAVARRRQWTPIKDTIHPQAESPRLNSSHSSQPTIGPSPSKSSFADAMKSFKHDEPESSRAAEPSNAADLPKKDESVTNKRRIETIVPLLPAGPAQNARERTNSRSTSPEKKALKPAKTITELTLNGFKQVSKPQAESTKSDFFAARSESGSTSATGKDSVGFKRPANPSSRKSKSSKAHKRSLEKTKLLAPDAFVDKLGRQNLLFGSSSQLVNDSTQEVRDINRVIKESEEMARAEGVTLEVYNSVRIVGKASLPAPADLGGGLTRTRKKASLWDETREGDDEPYVPTQKRMRIQQTVEIQNKCVDESEYMDISDIMNGPAAAKNQVPPSSAFPANDGGFAFDDSEAAQDLPAAANYQKPCSDVAEAVNETVSADTATVMNSIEISQQELGIDLQLDAQVSDKGMGSSRPLSSQSALLMLNERRKARSVLEPLSSNTLPTPNTSFSVPFSKSPEARGFTTSSAQRAPRAIARPPSPPQAAKMPRNTTVQMTDVLHPPTKHPRGRPRKDAATSSSTKSVKPPSIPRKRAKTTTGSPKTTTTKKLKQPKTVAAAGQRSRTPDLDASSDFVHIDDLIDEIEDSETDISLSPPRRSRTLPPDELELVPSPFKGKNTKSTATRKTGSRTTETDRLKEYFEPQSEHVFRQITETVKAAPRTSDPKKPSWNEKILMYDPIVLEDFTAWLNEQGLKWKPPPRSNGRAKSIKRKTKAKSTNGKGKQEVGTAPEDDSKDGEVDKATPAGEQQQYMVVNEDEENAGQVVQAALELFIVQKWCESRSVCCLRKEGLRGGVKANY</sequence>
<feature type="region of interest" description="Disordered" evidence="8">
    <location>
        <begin position="1025"/>
        <end position="1078"/>
    </location>
</feature>
<accession>A0A9P4I243</accession>
<protein>
    <recommendedName>
        <fullName evidence="7">Structure-specific endonuclease subunit SLX4</fullName>
    </recommendedName>
</protein>
<comment type="caution">
    <text evidence="9">The sequence shown here is derived from an EMBL/GenBank/DDBJ whole genome shotgun (WGS) entry which is preliminary data.</text>
</comment>
<feature type="region of interest" description="Disordered" evidence="8">
    <location>
        <begin position="770"/>
        <end position="903"/>
    </location>
</feature>
<feature type="compositionally biased region" description="Basic and acidic residues" evidence="8">
    <location>
        <begin position="244"/>
        <end position="294"/>
    </location>
</feature>
<reference evidence="9" key="1">
    <citation type="journal article" date="2020" name="Stud. Mycol.">
        <title>101 Dothideomycetes genomes: a test case for predicting lifestyles and emergence of pathogens.</title>
        <authorList>
            <person name="Haridas S."/>
            <person name="Albert R."/>
            <person name="Binder M."/>
            <person name="Bloem J."/>
            <person name="Labutti K."/>
            <person name="Salamov A."/>
            <person name="Andreopoulos B."/>
            <person name="Baker S."/>
            <person name="Barry K."/>
            <person name="Bills G."/>
            <person name="Bluhm B."/>
            <person name="Cannon C."/>
            <person name="Castanera R."/>
            <person name="Culley D."/>
            <person name="Daum C."/>
            <person name="Ezra D."/>
            <person name="Gonzalez J."/>
            <person name="Henrissat B."/>
            <person name="Kuo A."/>
            <person name="Liang C."/>
            <person name="Lipzen A."/>
            <person name="Lutzoni F."/>
            <person name="Magnuson J."/>
            <person name="Mondo S."/>
            <person name="Nolan M."/>
            <person name="Ohm R."/>
            <person name="Pangilinan J."/>
            <person name="Park H.-J."/>
            <person name="Ramirez L."/>
            <person name="Alfaro M."/>
            <person name="Sun H."/>
            <person name="Tritt A."/>
            <person name="Yoshinaga Y."/>
            <person name="Zwiers L.-H."/>
            <person name="Turgeon B."/>
            <person name="Goodwin S."/>
            <person name="Spatafora J."/>
            <person name="Crous P."/>
            <person name="Grigoriev I."/>
        </authorList>
    </citation>
    <scope>NUCLEOTIDE SEQUENCE</scope>
    <source>
        <strain evidence="9">CBS 133067</strain>
    </source>
</reference>
<evidence type="ECO:0000256" key="1">
    <source>
        <dbReference type="ARBA" id="ARBA00004123"/>
    </source>
</evidence>
<evidence type="ECO:0000313" key="9">
    <source>
        <dbReference type="EMBL" id="KAF2093575.1"/>
    </source>
</evidence>
<dbReference type="InterPro" id="IPR018574">
    <property type="entry name" value="Structure-sp_endonuc_su_Slx4"/>
</dbReference>
<proteinExistence type="inferred from homology"/>
<feature type="compositionally biased region" description="Polar residues" evidence="8">
    <location>
        <begin position="459"/>
        <end position="476"/>
    </location>
</feature>
<feature type="compositionally biased region" description="Basic and acidic residues" evidence="8">
    <location>
        <begin position="387"/>
        <end position="398"/>
    </location>
</feature>
<comment type="subcellular location">
    <subcellularLocation>
        <location evidence="1">Nucleus</location>
    </subcellularLocation>
</comment>
<comment type="similarity">
    <text evidence="2">Belongs to the SLX4 family.</text>
</comment>
<dbReference type="GO" id="GO:0006260">
    <property type="term" value="P:DNA replication"/>
    <property type="evidence" value="ECO:0007669"/>
    <property type="project" value="InterPro"/>
</dbReference>
<evidence type="ECO:0000256" key="6">
    <source>
        <dbReference type="ARBA" id="ARBA00023242"/>
    </source>
</evidence>
<evidence type="ECO:0000256" key="2">
    <source>
        <dbReference type="ARBA" id="ARBA00006661"/>
    </source>
</evidence>
<feature type="compositionally biased region" description="Polar residues" evidence="8">
    <location>
        <begin position="362"/>
        <end position="381"/>
    </location>
</feature>
<evidence type="ECO:0000256" key="3">
    <source>
        <dbReference type="ARBA" id="ARBA00022763"/>
    </source>
</evidence>
<feature type="compositionally biased region" description="Basic and acidic residues" evidence="8">
    <location>
        <begin position="408"/>
        <end position="422"/>
    </location>
</feature>
<feature type="compositionally biased region" description="Basic residues" evidence="8">
    <location>
        <begin position="233"/>
        <end position="243"/>
    </location>
</feature>
<evidence type="ECO:0000313" key="10">
    <source>
        <dbReference type="Proteomes" id="UP000799772"/>
    </source>
</evidence>
<organism evidence="9 10">
    <name type="scientific">Rhizodiscina lignyota</name>
    <dbReference type="NCBI Taxonomy" id="1504668"/>
    <lineage>
        <taxon>Eukaryota</taxon>
        <taxon>Fungi</taxon>
        <taxon>Dikarya</taxon>
        <taxon>Ascomycota</taxon>
        <taxon>Pezizomycotina</taxon>
        <taxon>Dothideomycetes</taxon>
        <taxon>Pleosporomycetidae</taxon>
        <taxon>Aulographales</taxon>
        <taxon>Rhizodiscinaceae</taxon>
        <taxon>Rhizodiscina</taxon>
    </lineage>
</organism>
<feature type="region of interest" description="Disordered" evidence="8">
    <location>
        <begin position="203"/>
        <end position="523"/>
    </location>
</feature>
<feature type="compositionally biased region" description="Polar residues" evidence="8">
    <location>
        <begin position="951"/>
        <end position="963"/>
    </location>
</feature>
<feature type="compositionally biased region" description="Basic and acidic residues" evidence="8">
    <location>
        <begin position="308"/>
        <end position="331"/>
    </location>
</feature>
<dbReference type="AlphaFoldDB" id="A0A9P4I243"/>
<evidence type="ECO:0000256" key="4">
    <source>
        <dbReference type="ARBA" id="ARBA00023172"/>
    </source>
</evidence>
<dbReference type="OrthoDB" id="5349119at2759"/>
<dbReference type="GO" id="GO:0006281">
    <property type="term" value="P:DNA repair"/>
    <property type="evidence" value="ECO:0007669"/>
    <property type="project" value="UniProtKB-KW"/>
</dbReference>
<feature type="compositionally biased region" description="Polar residues" evidence="8">
    <location>
        <begin position="21"/>
        <end position="39"/>
    </location>
</feature>
<name>A0A9P4I243_9PEZI</name>
<dbReference type="GO" id="GO:0033557">
    <property type="term" value="C:Slx1-Slx4 complex"/>
    <property type="evidence" value="ECO:0007669"/>
    <property type="project" value="InterPro"/>
</dbReference>
<dbReference type="EMBL" id="ML978137">
    <property type="protein sequence ID" value="KAF2093575.1"/>
    <property type="molecule type" value="Genomic_DNA"/>
</dbReference>
<feature type="compositionally biased region" description="Basic and acidic residues" evidence="8">
    <location>
        <begin position="436"/>
        <end position="451"/>
    </location>
</feature>
<feature type="compositionally biased region" description="Polar residues" evidence="8">
    <location>
        <begin position="772"/>
        <end position="788"/>
    </location>
</feature>
<evidence type="ECO:0000256" key="5">
    <source>
        <dbReference type="ARBA" id="ARBA00023204"/>
    </source>
</evidence>
<gene>
    <name evidence="9" type="ORF">NA57DRAFT_81078</name>
</gene>
<keyword evidence="3" id="KW-0227">DNA damage</keyword>
<dbReference type="Pfam" id="PF09494">
    <property type="entry name" value="Slx4"/>
    <property type="match status" value="1"/>
</dbReference>
<feature type="compositionally biased region" description="Low complexity" evidence="8">
    <location>
        <begin position="800"/>
        <end position="811"/>
    </location>
</feature>
<feature type="region of interest" description="Disordered" evidence="8">
    <location>
        <begin position="15"/>
        <end position="39"/>
    </location>
</feature>
<dbReference type="Proteomes" id="UP000799772">
    <property type="component" value="Unassembled WGS sequence"/>
</dbReference>
<keyword evidence="5" id="KW-0234">DNA repair</keyword>
<feature type="region of interest" description="Disordered" evidence="8">
    <location>
        <begin position="53"/>
        <end position="167"/>
    </location>
</feature>
<keyword evidence="10" id="KW-1185">Reference proteome</keyword>
<keyword evidence="6" id="KW-0539">Nucleus</keyword>
<feature type="compositionally biased region" description="Low complexity" evidence="8">
    <location>
        <begin position="922"/>
        <end position="936"/>
    </location>
</feature>
<dbReference type="GO" id="GO:0006310">
    <property type="term" value="P:DNA recombination"/>
    <property type="evidence" value="ECO:0007669"/>
    <property type="project" value="UniProtKB-KW"/>
</dbReference>
<feature type="compositionally biased region" description="Basic residues" evidence="8">
    <location>
        <begin position="510"/>
        <end position="519"/>
    </location>
</feature>
<feature type="region of interest" description="Disordered" evidence="8">
    <location>
        <begin position="918"/>
        <end position="965"/>
    </location>
</feature>